<organism evidence="15 16">
    <name type="scientific">Galendromus occidentalis</name>
    <name type="common">western predatory mite</name>
    <dbReference type="NCBI Taxonomy" id="34638"/>
    <lineage>
        <taxon>Eukaryota</taxon>
        <taxon>Metazoa</taxon>
        <taxon>Ecdysozoa</taxon>
        <taxon>Arthropoda</taxon>
        <taxon>Chelicerata</taxon>
        <taxon>Arachnida</taxon>
        <taxon>Acari</taxon>
        <taxon>Parasitiformes</taxon>
        <taxon>Mesostigmata</taxon>
        <taxon>Gamasina</taxon>
        <taxon>Phytoseioidea</taxon>
        <taxon>Phytoseiidae</taxon>
        <taxon>Typhlodrominae</taxon>
        <taxon>Galendromus</taxon>
    </lineage>
</organism>
<dbReference type="RefSeq" id="XP_003744015.1">
    <property type="nucleotide sequence ID" value="XM_003743967.1"/>
</dbReference>
<dbReference type="GeneID" id="100897163"/>
<dbReference type="Gene3D" id="3.30.160.60">
    <property type="entry name" value="Classic Zinc Finger"/>
    <property type="match status" value="1"/>
</dbReference>
<evidence type="ECO:0000256" key="10">
    <source>
        <dbReference type="ARBA" id="ARBA00057732"/>
    </source>
</evidence>
<keyword evidence="5" id="KW-0479">Metal-binding</keyword>
<dbReference type="GO" id="GO:0003676">
    <property type="term" value="F:nucleic acid binding"/>
    <property type="evidence" value="ECO:0007669"/>
    <property type="project" value="InterPro"/>
</dbReference>
<evidence type="ECO:0000256" key="5">
    <source>
        <dbReference type="ARBA" id="ARBA00022723"/>
    </source>
</evidence>
<evidence type="ECO:0000256" key="12">
    <source>
        <dbReference type="ARBA" id="ARBA00068297"/>
    </source>
</evidence>
<dbReference type="PANTHER" id="PTHR46095">
    <property type="entry name" value="ZINC FINGER PROTEIN 593"/>
    <property type="match status" value="1"/>
</dbReference>
<evidence type="ECO:0000313" key="15">
    <source>
        <dbReference type="Proteomes" id="UP000694867"/>
    </source>
</evidence>
<dbReference type="KEGG" id="goe:100897163"/>
<name>A0AAJ6QS13_9ACAR</name>
<dbReference type="InterPro" id="IPR036236">
    <property type="entry name" value="Znf_C2H2_sf"/>
</dbReference>
<evidence type="ECO:0000256" key="11">
    <source>
        <dbReference type="ARBA" id="ARBA00065398"/>
    </source>
</evidence>
<dbReference type="GO" id="GO:0008270">
    <property type="term" value="F:zinc ion binding"/>
    <property type="evidence" value="ECO:0007669"/>
    <property type="project" value="UniProtKB-KW"/>
</dbReference>
<feature type="domain" description="C2H2-type" evidence="14">
    <location>
        <begin position="62"/>
        <end position="84"/>
    </location>
</feature>
<dbReference type="SMART" id="SM00451">
    <property type="entry name" value="ZnF_U1"/>
    <property type="match status" value="1"/>
</dbReference>
<comment type="subcellular location">
    <subcellularLocation>
        <location evidence="2">Cytoplasm</location>
    </subcellularLocation>
    <subcellularLocation>
        <location evidence="1">Nucleus</location>
    </subcellularLocation>
</comment>
<evidence type="ECO:0000256" key="13">
    <source>
        <dbReference type="SAM" id="MobiDB-lite"/>
    </source>
</evidence>
<dbReference type="InterPro" id="IPR003604">
    <property type="entry name" value="Matrin/U1-like-C_Znf_C2H2"/>
</dbReference>
<feature type="region of interest" description="Disordered" evidence="13">
    <location>
        <begin position="131"/>
        <end position="156"/>
    </location>
</feature>
<dbReference type="Proteomes" id="UP000694867">
    <property type="component" value="Unplaced"/>
</dbReference>
<dbReference type="FunFam" id="3.30.160.60:FF:000299">
    <property type="entry name" value="Zinc finger protein 593"/>
    <property type="match status" value="1"/>
</dbReference>
<comment type="subunit">
    <text evidence="11">Associates with pre-60S ribosomal particles; released from the pre-60S particle very early in the cytoplasm.</text>
</comment>
<gene>
    <name evidence="16" type="primary">LOC100897163</name>
</gene>
<comment type="similarity">
    <text evidence="9">Belongs to the ZNF593/BUD20 C2H2-type zinc-finger protein family.</text>
</comment>
<protein>
    <recommendedName>
        <fullName evidence="12">Zinc finger protein 593 homolog</fullName>
    </recommendedName>
</protein>
<dbReference type="GO" id="GO:0043021">
    <property type="term" value="F:ribonucleoprotein complex binding"/>
    <property type="evidence" value="ECO:0007669"/>
    <property type="project" value="UniProtKB-ARBA"/>
</dbReference>
<evidence type="ECO:0000313" key="16">
    <source>
        <dbReference type="RefSeq" id="XP_003744015.1"/>
    </source>
</evidence>
<feature type="region of interest" description="Disordered" evidence="13">
    <location>
        <begin position="1"/>
        <end position="23"/>
    </location>
</feature>
<evidence type="ECO:0000256" key="8">
    <source>
        <dbReference type="ARBA" id="ARBA00023242"/>
    </source>
</evidence>
<keyword evidence="7" id="KW-0862">Zinc</keyword>
<evidence type="ECO:0000256" key="9">
    <source>
        <dbReference type="ARBA" id="ARBA00038064"/>
    </source>
</evidence>
<keyword evidence="6" id="KW-0863">Zinc-finger</keyword>
<sequence length="156" mass="17975">MPGPYRRKKSNRKYTGFGKDLKTKHRSKDLDEITEDLKPVNVESMIRQKIDYDLPGAGQSYCVHCAKHFISEKALREHLTSKPHKRRLKALEDEPYSIEESERAAGMGNYIMPKKRKVIDHDEILDELEEKASSMLEEESGTVEPKTVDSEETVVK</sequence>
<accession>A0AAJ6QS13</accession>
<evidence type="ECO:0000256" key="2">
    <source>
        <dbReference type="ARBA" id="ARBA00004496"/>
    </source>
</evidence>
<evidence type="ECO:0000256" key="1">
    <source>
        <dbReference type="ARBA" id="ARBA00004123"/>
    </source>
</evidence>
<evidence type="ECO:0000256" key="6">
    <source>
        <dbReference type="ARBA" id="ARBA00022771"/>
    </source>
</evidence>
<reference evidence="16" key="1">
    <citation type="submission" date="2025-08" db="UniProtKB">
        <authorList>
            <consortium name="RefSeq"/>
        </authorList>
    </citation>
    <scope>IDENTIFICATION</scope>
</reference>
<feature type="compositionally biased region" description="Basic and acidic residues" evidence="13">
    <location>
        <begin position="146"/>
        <end position="156"/>
    </location>
</feature>
<keyword evidence="3" id="KW-0963">Cytoplasm</keyword>
<proteinExistence type="inferred from homology"/>
<dbReference type="Pfam" id="PF12171">
    <property type="entry name" value="zf-C2H2_jaz"/>
    <property type="match status" value="1"/>
</dbReference>
<dbReference type="GO" id="GO:0005634">
    <property type="term" value="C:nucleus"/>
    <property type="evidence" value="ECO:0007669"/>
    <property type="project" value="UniProtKB-SubCell"/>
</dbReference>
<evidence type="ECO:0000256" key="7">
    <source>
        <dbReference type="ARBA" id="ARBA00022833"/>
    </source>
</evidence>
<dbReference type="GO" id="GO:0042254">
    <property type="term" value="P:ribosome biogenesis"/>
    <property type="evidence" value="ECO:0007669"/>
    <property type="project" value="UniProtKB-KW"/>
</dbReference>
<evidence type="ECO:0000259" key="14">
    <source>
        <dbReference type="PROSITE" id="PS00028"/>
    </source>
</evidence>
<dbReference type="SUPFAM" id="SSF57667">
    <property type="entry name" value="beta-beta-alpha zinc fingers"/>
    <property type="match status" value="1"/>
</dbReference>
<dbReference type="InterPro" id="IPR013087">
    <property type="entry name" value="Znf_C2H2_type"/>
</dbReference>
<dbReference type="PROSITE" id="PS00028">
    <property type="entry name" value="ZINC_FINGER_C2H2_1"/>
    <property type="match status" value="1"/>
</dbReference>
<dbReference type="InterPro" id="IPR022755">
    <property type="entry name" value="Znf_C2H2_jaz"/>
</dbReference>
<keyword evidence="15" id="KW-1185">Reference proteome</keyword>
<comment type="function">
    <text evidence="10">Involved in pre-60S ribosomal particles maturation by promoting the nuclear export of the 60S ribosome.</text>
</comment>
<dbReference type="PANTHER" id="PTHR46095:SF1">
    <property type="entry name" value="ZINC FINGER PROTEIN 593"/>
    <property type="match status" value="1"/>
</dbReference>
<dbReference type="GO" id="GO:0005737">
    <property type="term" value="C:cytoplasm"/>
    <property type="evidence" value="ECO:0007669"/>
    <property type="project" value="UniProtKB-SubCell"/>
</dbReference>
<keyword evidence="4" id="KW-0690">Ribosome biogenesis</keyword>
<feature type="compositionally biased region" description="Basic residues" evidence="13">
    <location>
        <begin position="1"/>
        <end position="12"/>
    </location>
</feature>
<evidence type="ECO:0000256" key="4">
    <source>
        <dbReference type="ARBA" id="ARBA00022517"/>
    </source>
</evidence>
<dbReference type="InterPro" id="IPR051879">
    <property type="entry name" value="C2H2-ZF_Maturation_Protein"/>
</dbReference>
<dbReference type="AlphaFoldDB" id="A0AAJ6QS13"/>
<keyword evidence="8" id="KW-0539">Nucleus</keyword>
<evidence type="ECO:0000256" key="3">
    <source>
        <dbReference type="ARBA" id="ARBA00022490"/>
    </source>
</evidence>